<proteinExistence type="predicted"/>
<organism evidence="1 2">
    <name type="scientific">Pediococcus stilesii</name>
    <dbReference type="NCBI Taxonomy" id="331679"/>
    <lineage>
        <taxon>Bacteria</taxon>
        <taxon>Bacillati</taxon>
        <taxon>Bacillota</taxon>
        <taxon>Bacilli</taxon>
        <taxon>Lactobacillales</taxon>
        <taxon>Lactobacillaceae</taxon>
        <taxon>Pediococcus</taxon>
    </lineage>
</organism>
<dbReference type="Proteomes" id="UP000305541">
    <property type="component" value="Unassembled WGS sequence"/>
</dbReference>
<dbReference type="EMBL" id="VBTH01000002">
    <property type="protein sequence ID" value="TLQ05446.1"/>
    <property type="molecule type" value="Genomic_DNA"/>
</dbReference>
<evidence type="ECO:0000313" key="2">
    <source>
        <dbReference type="Proteomes" id="UP000305541"/>
    </source>
</evidence>
<name>A0A5R9BXK3_9LACO</name>
<dbReference type="RefSeq" id="WP_138473790.1">
    <property type="nucleotide sequence ID" value="NZ_VBTH01000002.1"/>
</dbReference>
<reference evidence="1 2" key="1">
    <citation type="submission" date="2019-05" db="EMBL/GenBank/DDBJ databases">
        <title>The metagenome of a microbial culture collection derived from dairy environment covers the genomic content of the human microbiome.</title>
        <authorList>
            <person name="Roder T."/>
            <person name="Wuthrich D."/>
            <person name="Sattari Z."/>
            <person name="Von Ah U."/>
            <person name="Bar C."/>
            <person name="Ronchi F."/>
            <person name="Macpherson A.J."/>
            <person name="Ganal-Vonarburg S.C."/>
            <person name="Bruggmann R."/>
            <person name="Vergeres G."/>
        </authorList>
    </citation>
    <scope>NUCLEOTIDE SEQUENCE [LARGE SCALE GENOMIC DNA]</scope>
    <source>
        <strain evidence="1 2">FAM 18815</strain>
    </source>
</reference>
<protein>
    <submittedName>
        <fullName evidence="1">Uncharacterized protein</fullName>
    </submittedName>
</protein>
<dbReference type="AlphaFoldDB" id="A0A5R9BXK3"/>
<accession>A0A5R9BXK3</accession>
<gene>
    <name evidence="1" type="ORF">FEZ51_01950</name>
</gene>
<sequence length="137" mass="15360">MKNNSLELTEYEQNVLSANADSVDTENPDVIIKIDNTSAEMSGTTPELVYALLRSIETIADNHADRSDGEAVTAFINALMKKYLAHSLEIMEQKEFENSEEVPPLSNLGGPIPFEKVPKEVQEMIRKIMRDKFEGDD</sequence>
<evidence type="ECO:0000313" key="1">
    <source>
        <dbReference type="EMBL" id="TLQ05446.1"/>
    </source>
</evidence>
<comment type="caution">
    <text evidence="1">The sequence shown here is derived from an EMBL/GenBank/DDBJ whole genome shotgun (WGS) entry which is preliminary data.</text>
</comment>